<keyword evidence="4" id="KW-1185">Reference proteome</keyword>
<reference evidence="5" key="1">
    <citation type="submission" date="2025-08" db="UniProtKB">
        <authorList>
            <consortium name="RefSeq"/>
        </authorList>
    </citation>
    <scope>IDENTIFICATION</scope>
    <source>
        <tissue evidence="5">Whole sample</tissue>
    </source>
</reference>
<proteinExistence type="predicted"/>
<feature type="coiled-coil region" evidence="3">
    <location>
        <begin position="99"/>
        <end position="126"/>
    </location>
</feature>
<dbReference type="InterPro" id="IPR001258">
    <property type="entry name" value="NHL_repeat"/>
</dbReference>
<accession>A0A8B8E6M6</accession>
<dbReference type="GO" id="GO:0043161">
    <property type="term" value="P:proteasome-mediated ubiquitin-dependent protein catabolic process"/>
    <property type="evidence" value="ECO:0007669"/>
    <property type="project" value="TreeGrafter"/>
</dbReference>
<feature type="repeat" description="NHL" evidence="2">
    <location>
        <begin position="442"/>
        <end position="472"/>
    </location>
</feature>
<dbReference type="Proteomes" id="UP000694844">
    <property type="component" value="Chromosome 5"/>
</dbReference>
<dbReference type="GO" id="GO:0061630">
    <property type="term" value="F:ubiquitin protein ligase activity"/>
    <property type="evidence" value="ECO:0007669"/>
    <property type="project" value="TreeGrafter"/>
</dbReference>
<evidence type="ECO:0000256" key="1">
    <source>
        <dbReference type="ARBA" id="ARBA00022737"/>
    </source>
</evidence>
<name>A0A8B8E6M6_CRAVI</name>
<dbReference type="InterPro" id="IPR050952">
    <property type="entry name" value="TRIM-NHL_E3_ligases"/>
</dbReference>
<organism evidence="4 5">
    <name type="scientific">Crassostrea virginica</name>
    <name type="common">Eastern oyster</name>
    <dbReference type="NCBI Taxonomy" id="6565"/>
    <lineage>
        <taxon>Eukaryota</taxon>
        <taxon>Metazoa</taxon>
        <taxon>Spiralia</taxon>
        <taxon>Lophotrochozoa</taxon>
        <taxon>Mollusca</taxon>
        <taxon>Bivalvia</taxon>
        <taxon>Autobranchia</taxon>
        <taxon>Pteriomorphia</taxon>
        <taxon>Ostreida</taxon>
        <taxon>Ostreoidea</taxon>
        <taxon>Ostreidae</taxon>
        <taxon>Crassostrea</taxon>
    </lineage>
</organism>
<dbReference type="PANTHER" id="PTHR24104">
    <property type="entry name" value="E3 UBIQUITIN-PROTEIN LIGASE NHLRC1-RELATED"/>
    <property type="match status" value="1"/>
</dbReference>
<dbReference type="KEGG" id="cvn:111132736"/>
<dbReference type="InterPro" id="IPR011042">
    <property type="entry name" value="6-blade_b-propeller_TolB-like"/>
</dbReference>
<evidence type="ECO:0000313" key="5">
    <source>
        <dbReference type="RefSeq" id="XP_022336267.1"/>
    </source>
</evidence>
<dbReference type="OrthoDB" id="264520at2759"/>
<sequence length="473" mass="53385">MILEAGISGHIMQKLAKSTKRYTRKENVLKSDLKELENSILSKYNESANVLKIQKDDHRKHYQELTAALYRQGEALHKEINTILEIKQSEINDMDTKHMAALEKQEDAINQTIKEIKQAIQNLKSLLDCADFCLVSKYTSRNDEFKRDPPKLQISLPSLQPVKINRELLLQQFGLLSPASIEVKEPSNILPAHGAESSPPDRPLLEAPFLITELKTGSDDDQYSISSLGDEDIWIRGNDEFIKMYNLQGKILKSVRTKSGNVPEDITVTRSGHLVYTDYDDSSINMVKNKKINSLIRLKGWGPLGVCITSSDDLLVVMDSDDGKQTKVVRYSGSTEKQSIQWDDQGQPLYSSGYNDKYISENRYLDICVADWSARAVVVVSATGKLRFKYTGPLSANKKPFEPLCITTDSLSRILTADCDNHCIHILDKDGRFLAYIDNCGLQRPWGLCVDSKDNLIVAETNTGKVKKIQYYQ</sequence>
<evidence type="ECO:0000256" key="2">
    <source>
        <dbReference type="PROSITE-ProRule" id="PRU00504"/>
    </source>
</evidence>
<dbReference type="PROSITE" id="PS51125">
    <property type="entry name" value="NHL"/>
    <property type="match status" value="1"/>
</dbReference>
<dbReference type="SUPFAM" id="SSF101898">
    <property type="entry name" value="NHL repeat"/>
    <property type="match status" value="1"/>
</dbReference>
<gene>
    <name evidence="5" type="primary">LOC111132736</name>
</gene>
<keyword evidence="3" id="KW-0175">Coiled coil</keyword>
<dbReference type="PANTHER" id="PTHR24104:SF50">
    <property type="entry name" value="SMP-30_GLUCONOLACTONASE_LRE-LIKE REGION DOMAIN-CONTAINING PROTEIN"/>
    <property type="match status" value="1"/>
</dbReference>
<evidence type="ECO:0000313" key="4">
    <source>
        <dbReference type="Proteomes" id="UP000694844"/>
    </source>
</evidence>
<dbReference type="AlphaFoldDB" id="A0A8B8E6M6"/>
<dbReference type="Pfam" id="PF01436">
    <property type="entry name" value="NHL"/>
    <property type="match status" value="1"/>
</dbReference>
<keyword evidence="1" id="KW-0677">Repeat</keyword>
<protein>
    <submittedName>
        <fullName evidence="5">Uncharacterized protein LOC111132736</fullName>
    </submittedName>
</protein>
<evidence type="ECO:0000256" key="3">
    <source>
        <dbReference type="SAM" id="Coils"/>
    </source>
</evidence>
<dbReference type="Gene3D" id="2.120.10.30">
    <property type="entry name" value="TolB, C-terminal domain"/>
    <property type="match status" value="2"/>
</dbReference>
<dbReference type="GeneID" id="111132736"/>
<dbReference type="GO" id="GO:0000209">
    <property type="term" value="P:protein polyubiquitination"/>
    <property type="evidence" value="ECO:0007669"/>
    <property type="project" value="TreeGrafter"/>
</dbReference>
<dbReference type="RefSeq" id="XP_022336267.1">
    <property type="nucleotide sequence ID" value="XM_022480559.1"/>
</dbReference>